<dbReference type="EMBL" id="UINC01106077">
    <property type="protein sequence ID" value="SVC70481.1"/>
    <property type="molecule type" value="Genomic_DNA"/>
</dbReference>
<gene>
    <name evidence="7" type="ORF">METZ01_LOCUS323335</name>
</gene>
<dbReference type="Pfam" id="PF13450">
    <property type="entry name" value="NAD_binding_8"/>
    <property type="match status" value="1"/>
</dbReference>
<comment type="cofactor">
    <cofactor evidence="1">
        <name>FAD</name>
        <dbReference type="ChEBI" id="CHEBI:57692"/>
    </cofactor>
</comment>
<accession>A0A382PF14</accession>
<dbReference type="SUPFAM" id="SSF54373">
    <property type="entry name" value="FAD-linked reductases, C-terminal domain"/>
    <property type="match status" value="1"/>
</dbReference>
<protein>
    <recommendedName>
        <fullName evidence="6">UDP-galactopyranose mutase C-terminal domain-containing protein</fullName>
    </recommendedName>
</protein>
<dbReference type="SUPFAM" id="SSF51971">
    <property type="entry name" value="Nucleotide-binding domain"/>
    <property type="match status" value="1"/>
</dbReference>
<dbReference type="GO" id="GO:0005829">
    <property type="term" value="C:cytosol"/>
    <property type="evidence" value="ECO:0007669"/>
    <property type="project" value="TreeGrafter"/>
</dbReference>
<dbReference type="GO" id="GO:0008767">
    <property type="term" value="F:UDP-galactopyranose mutase activity"/>
    <property type="evidence" value="ECO:0007669"/>
    <property type="project" value="InterPro"/>
</dbReference>
<evidence type="ECO:0000313" key="7">
    <source>
        <dbReference type="EMBL" id="SVC70481.1"/>
    </source>
</evidence>
<dbReference type="InterPro" id="IPR004379">
    <property type="entry name" value="UDP-GALP_mutase"/>
</dbReference>
<keyword evidence="5" id="KW-0413">Isomerase</keyword>
<name>A0A382PF14_9ZZZZ</name>
<comment type="similarity">
    <text evidence="2">Belongs to the UDP-galactopyranose/dTDP-fucopyranose mutase family.</text>
</comment>
<dbReference type="PANTHER" id="PTHR21197:SF0">
    <property type="entry name" value="UDP-GALACTOPYRANOSE MUTASE"/>
    <property type="match status" value="1"/>
</dbReference>
<dbReference type="GO" id="GO:0050660">
    <property type="term" value="F:flavin adenine dinucleotide binding"/>
    <property type="evidence" value="ECO:0007669"/>
    <property type="project" value="TreeGrafter"/>
</dbReference>
<proteinExistence type="inferred from homology"/>
<keyword evidence="3" id="KW-0285">Flavoprotein</keyword>
<feature type="domain" description="UDP-galactopyranose mutase C-terminal" evidence="6">
    <location>
        <begin position="153"/>
        <end position="311"/>
    </location>
</feature>
<dbReference type="InterPro" id="IPR015899">
    <property type="entry name" value="UDP-GalPyranose_mutase_C"/>
</dbReference>
<organism evidence="7">
    <name type="scientific">marine metagenome</name>
    <dbReference type="NCBI Taxonomy" id="408172"/>
    <lineage>
        <taxon>unclassified sequences</taxon>
        <taxon>metagenomes</taxon>
        <taxon>ecological metagenomes</taxon>
    </lineage>
</organism>
<evidence type="ECO:0000259" key="6">
    <source>
        <dbReference type="Pfam" id="PF03275"/>
    </source>
</evidence>
<evidence type="ECO:0000256" key="4">
    <source>
        <dbReference type="ARBA" id="ARBA00022827"/>
    </source>
</evidence>
<sequence>MKYSYLIVGAGFTGAVIAREIADKLNEPTLVIDRRNHISGNAFDHYDKSGVLVHEYGPHIFHTNSHQVWEFLSKFTEWNPYEHRVIGKIGKEHIPIPFNFSSIETMFSSKEANIIKSHLLEEHGNEVKVPILNLMKSKNRFVKELADYVYTNIFFNYTKKMWDLEPQELDPAVLSRVPIQIGYDDRYFHDQYQSMPKNGYTKMFQKILDHPNIEVKLRTHFKDISNPKEFKKIIYTGPIDEYFDYRHGELPYRSIRFEFFTENKEYTQKVATINYPGFEYKHTRVTEFKHMTFQKKQQTTLCKEYPEAYNSKIN</sequence>
<dbReference type="Pfam" id="PF03275">
    <property type="entry name" value="GLF"/>
    <property type="match status" value="1"/>
</dbReference>
<evidence type="ECO:0000256" key="2">
    <source>
        <dbReference type="ARBA" id="ARBA00009321"/>
    </source>
</evidence>
<reference evidence="7" key="1">
    <citation type="submission" date="2018-05" db="EMBL/GenBank/DDBJ databases">
        <authorList>
            <person name="Lanie J.A."/>
            <person name="Ng W.-L."/>
            <person name="Kazmierczak K.M."/>
            <person name="Andrzejewski T.M."/>
            <person name="Davidsen T.M."/>
            <person name="Wayne K.J."/>
            <person name="Tettelin H."/>
            <person name="Glass J.I."/>
            <person name="Rusch D."/>
            <person name="Podicherti R."/>
            <person name="Tsui H.-C.T."/>
            <person name="Winkler M.E."/>
        </authorList>
    </citation>
    <scope>NUCLEOTIDE SEQUENCE</scope>
</reference>
<dbReference type="PANTHER" id="PTHR21197">
    <property type="entry name" value="UDP-GALACTOPYRANOSE MUTASE"/>
    <property type="match status" value="1"/>
</dbReference>
<evidence type="ECO:0000256" key="5">
    <source>
        <dbReference type="ARBA" id="ARBA00023235"/>
    </source>
</evidence>
<evidence type="ECO:0000256" key="3">
    <source>
        <dbReference type="ARBA" id="ARBA00022630"/>
    </source>
</evidence>
<feature type="non-terminal residue" evidence="7">
    <location>
        <position position="314"/>
    </location>
</feature>
<dbReference type="NCBIfam" id="TIGR00031">
    <property type="entry name" value="UDP-GALP_mutase"/>
    <property type="match status" value="1"/>
</dbReference>
<keyword evidence="4" id="KW-0274">FAD</keyword>
<evidence type="ECO:0000256" key="1">
    <source>
        <dbReference type="ARBA" id="ARBA00001974"/>
    </source>
</evidence>
<dbReference type="AlphaFoldDB" id="A0A382PF14"/>
<dbReference type="Gene3D" id="3.40.50.720">
    <property type="entry name" value="NAD(P)-binding Rossmann-like Domain"/>
    <property type="match status" value="2"/>
</dbReference>